<comment type="caution">
    <text evidence="2">The sequence shown here is derived from an EMBL/GenBank/DDBJ whole genome shotgun (WGS) entry which is preliminary data.</text>
</comment>
<dbReference type="PANTHER" id="PTHR34472:SF1">
    <property type="entry name" value="SULFUR CARRIER PROTEIN THIS"/>
    <property type="match status" value="1"/>
</dbReference>
<dbReference type="InterPro" id="IPR010035">
    <property type="entry name" value="Thi_S"/>
</dbReference>
<dbReference type="SUPFAM" id="SSF54285">
    <property type="entry name" value="MoaD/ThiS"/>
    <property type="match status" value="1"/>
</dbReference>
<feature type="compositionally biased region" description="Low complexity" evidence="1">
    <location>
        <begin position="1"/>
        <end position="32"/>
    </location>
</feature>
<dbReference type="Proteomes" id="UP001500724">
    <property type="component" value="Unassembled WGS sequence"/>
</dbReference>
<dbReference type="InterPro" id="IPR016155">
    <property type="entry name" value="Mopterin_synth/thiamin_S_b"/>
</dbReference>
<reference evidence="3" key="1">
    <citation type="journal article" date="2019" name="Int. J. Syst. Evol. Microbiol.">
        <title>The Global Catalogue of Microorganisms (GCM) 10K type strain sequencing project: providing services to taxonomists for standard genome sequencing and annotation.</title>
        <authorList>
            <consortium name="The Broad Institute Genomics Platform"/>
            <consortium name="The Broad Institute Genome Sequencing Center for Infectious Disease"/>
            <person name="Wu L."/>
            <person name="Ma J."/>
        </authorList>
    </citation>
    <scope>NUCLEOTIDE SEQUENCE [LARGE SCALE GENOMIC DNA]</scope>
    <source>
        <strain evidence="3">JCM 10367</strain>
    </source>
</reference>
<keyword evidence="3" id="KW-1185">Reference proteome</keyword>
<evidence type="ECO:0008006" key="4">
    <source>
        <dbReference type="Google" id="ProtNLM"/>
    </source>
</evidence>
<dbReference type="EMBL" id="BAAAGU010000027">
    <property type="protein sequence ID" value="GAA0649513.1"/>
    <property type="molecule type" value="Genomic_DNA"/>
</dbReference>
<feature type="compositionally biased region" description="Basic and acidic residues" evidence="1">
    <location>
        <begin position="33"/>
        <end position="43"/>
    </location>
</feature>
<proteinExistence type="predicted"/>
<dbReference type="InterPro" id="IPR003749">
    <property type="entry name" value="ThiS/MoaD-like"/>
</dbReference>
<evidence type="ECO:0000313" key="3">
    <source>
        <dbReference type="Proteomes" id="UP001500724"/>
    </source>
</evidence>
<dbReference type="InterPro" id="IPR012675">
    <property type="entry name" value="Beta-grasp_dom_sf"/>
</dbReference>
<sequence length="118" mass="12167">MDTRMSTNPSTDTNPSTNPSTDTNPSTNPSTDTKTRTRTDTKPKTKTGTNPALTVSVNGETREVAPGTRLDAVVASLTAAPSGVAAALNETVVPRAQWASTPLSEGDRVEVLTAVQGG</sequence>
<gene>
    <name evidence="2" type="ORF">GCM10009535_29390</name>
</gene>
<dbReference type="Pfam" id="PF02597">
    <property type="entry name" value="ThiS"/>
    <property type="match status" value="1"/>
</dbReference>
<dbReference type="PANTHER" id="PTHR34472">
    <property type="entry name" value="SULFUR CARRIER PROTEIN THIS"/>
    <property type="match status" value="1"/>
</dbReference>
<dbReference type="CDD" id="cd00565">
    <property type="entry name" value="Ubl_ThiS"/>
    <property type="match status" value="1"/>
</dbReference>
<evidence type="ECO:0000313" key="2">
    <source>
        <dbReference type="EMBL" id="GAA0649513.1"/>
    </source>
</evidence>
<dbReference type="NCBIfam" id="TIGR01683">
    <property type="entry name" value="thiS"/>
    <property type="match status" value="1"/>
</dbReference>
<accession>A0ABP3SP34</accession>
<protein>
    <recommendedName>
        <fullName evidence="4">Thiamine biosynthesis protein ThiS</fullName>
    </recommendedName>
</protein>
<evidence type="ECO:0000256" key="1">
    <source>
        <dbReference type="SAM" id="MobiDB-lite"/>
    </source>
</evidence>
<dbReference type="Gene3D" id="3.10.20.30">
    <property type="match status" value="1"/>
</dbReference>
<name>A0ABP3SP34_9ACTN</name>
<feature type="region of interest" description="Disordered" evidence="1">
    <location>
        <begin position="1"/>
        <end position="53"/>
    </location>
</feature>
<organism evidence="2 3">
    <name type="scientific">Streptomyces thermocarboxydovorans</name>
    <dbReference type="NCBI Taxonomy" id="59298"/>
    <lineage>
        <taxon>Bacteria</taxon>
        <taxon>Bacillati</taxon>
        <taxon>Actinomycetota</taxon>
        <taxon>Actinomycetes</taxon>
        <taxon>Kitasatosporales</taxon>
        <taxon>Streptomycetaceae</taxon>
        <taxon>Streptomyces</taxon>
    </lineage>
</organism>